<sequence length="147" mass="16289">MLKRTPSGSASRRSASSRGSRSSESAKRSSSNKRRRERLEADLLSKVGEDFGLRDSPYTIECTNEIGSSWRVKDRGDIVLRKRGTQWNLYIHELDASSSSLAVGTPARVPSGTTCLVMLEPVDQPGGVPRGLLCSWRELDRPVFPLR</sequence>
<keyword evidence="3" id="KW-1185">Reference proteome</keyword>
<reference evidence="2 3" key="1">
    <citation type="submission" date="2020-04" db="EMBL/GenBank/DDBJ databases">
        <title>Perkinsus olseni comparative genomics.</title>
        <authorList>
            <person name="Bogema D.R."/>
        </authorList>
    </citation>
    <scope>NUCLEOTIDE SEQUENCE [LARGE SCALE GENOMIC DNA]</scope>
    <source>
        <strain evidence="2 3">ATCC PRA-207</strain>
    </source>
</reference>
<organism evidence="2 3">
    <name type="scientific">Perkinsus olseni</name>
    <name type="common">Perkinsus atlanticus</name>
    <dbReference type="NCBI Taxonomy" id="32597"/>
    <lineage>
        <taxon>Eukaryota</taxon>
        <taxon>Sar</taxon>
        <taxon>Alveolata</taxon>
        <taxon>Perkinsozoa</taxon>
        <taxon>Perkinsea</taxon>
        <taxon>Perkinsida</taxon>
        <taxon>Perkinsidae</taxon>
        <taxon>Perkinsus</taxon>
    </lineage>
</organism>
<dbReference type="EMBL" id="JABANO010020439">
    <property type="protein sequence ID" value="KAF4728509.1"/>
    <property type="molecule type" value="Genomic_DNA"/>
</dbReference>
<dbReference type="AlphaFoldDB" id="A0A7J6S6D0"/>
<feature type="region of interest" description="Disordered" evidence="1">
    <location>
        <begin position="1"/>
        <end position="38"/>
    </location>
</feature>
<name>A0A7J6S6D0_PEROL</name>
<evidence type="ECO:0000313" key="3">
    <source>
        <dbReference type="Proteomes" id="UP000553632"/>
    </source>
</evidence>
<accession>A0A7J6S6D0</accession>
<evidence type="ECO:0000256" key="1">
    <source>
        <dbReference type="SAM" id="MobiDB-lite"/>
    </source>
</evidence>
<gene>
    <name evidence="2" type="ORF">FOZ63_022742</name>
</gene>
<evidence type="ECO:0000313" key="2">
    <source>
        <dbReference type="EMBL" id="KAF4728509.1"/>
    </source>
</evidence>
<dbReference type="Proteomes" id="UP000553632">
    <property type="component" value="Unassembled WGS sequence"/>
</dbReference>
<comment type="caution">
    <text evidence="2">The sequence shown here is derived from an EMBL/GenBank/DDBJ whole genome shotgun (WGS) entry which is preliminary data.</text>
</comment>
<protein>
    <submittedName>
        <fullName evidence="2">Uncharacterized protein</fullName>
    </submittedName>
</protein>
<feature type="compositionally biased region" description="Low complexity" evidence="1">
    <location>
        <begin position="7"/>
        <end position="23"/>
    </location>
</feature>
<proteinExistence type="predicted"/>